<feature type="transmembrane region" description="Helical" evidence="1">
    <location>
        <begin position="57"/>
        <end position="78"/>
    </location>
</feature>
<organism evidence="3">
    <name type="scientific">Rhizophora mucronata</name>
    <name type="common">Asiatic mangrove</name>
    <dbReference type="NCBI Taxonomy" id="61149"/>
    <lineage>
        <taxon>Eukaryota</taxon>
        <taxon>Viridiplantae</taxon>
        <taxon>Streptophyta</taxon>
        <taxon>Embryophyta</taxon>
        <taxon>Tracheophyta</taxon>
        <taxon>Spermatophyta</taxon>
        <taxon>Magnoliopsida</taxon>
        <taxon>eudicotyledons</taxon>
        <taxon>Gunneridae</taxon>
        <taxon>Pentapetalae</taxon>
        <taxon>rosids</taxon>
        <taxon>fabids</taxon>
        <taxon>Malpighiales</taxon>
        <taxon>Rhizophoraceae</taxon>
        <taxon>Rhizophora</taxon>
    </lineage>
</organism>
<dbReference type="AlphaFoldDB" id="A0A2P2MGP5"/>
<proteinExistence type="predicted"/>
<protein>
    <submittedName>
        <fullName evidence="3">Nuclear-pore anchor</fullName>
    </submittedName>
</protein>
<evidence type="ECO:0000313" key="3">
    <source>
        <dbReference type="EMBL" id="MBX29409.1"/>
    </source>
</evidence>
<reference evidence="3" key="1">
    <citation type="submission" date="2018-02" db="EMBL/GenBank/DDBJ databases">
        <title>Rhizophora mucronata_Transcriptome.</title>
        <authorList>
            <person name="Meera S.P."/>
            <person name="Sreeshan A."/>
            <person name="Augustine A."/>
        </authorList>
    </citation>
    <scope>NUCLEOTIDE SEQUENCE</scope>
    <source>
        <tissue evidence="3">Leaf</tissue>
    </source>
</reference>
<keyword evidence="1" id="KW-1133">Transmembrane helix</keyword>
<name>A0A2P2MGP5_RHIMU</name>
<sequence>MSLRNFTACTCILYLLFMLLCFSSMCQSSSCRTKYCIVDLRHCTSTWLKRTVVLLEFLLGVVQICLAMLAYRMWLIIFEGPRK</sequence>
<feature type="signal peptide" evidence="2">
    <location>
        <begin position="1"/>
        <end position="28"/>
    </location>
</feature>
<feature type="chain" id="PRO_5015136577" evidence="2">
    <location>
        <begin position="29"/>
        <end position="83"/>
    </location>
</feature>
<evidence type="ECO:0000256" key="1">
    <source>
        <dbReference type="SAM" id="Phobius"/>
    </source>
</evidence>
<dbReference type="EMBL" id="GGEC01048925">
    <property type="protein sequence ID" value="MBX29409.1"/>
    <property type="molecule type" value="Transcribed_RNA"/>
</dbReference>
<keyword evidence="1" id="KW-0812">Transmembrane</keyword>
<evidence type="ECO:0000256" key="2">
    <source>
        <dbReference type="SAM" id="SignalP"/>
    </source>
</evidence>
<accession>A0A2P2MGP5</accession>
<keyword evidence="1" id="KW-0472">Membrane</keyword>
<keyword evidence="2" id="KW-0732">Signal</keyword>